<keyword evidence="1" id="KW-0106">Calcium</keyword>
<dbReference type="SUPFAM" id="SSF47473">
    <property type="entry name" value="EF-hand"/>
    <property type="match status" value="1"/>
</dbReference>
<dbReference type="InterPro" id="IPR011992">
    <property type="entry name" value="EF-hand-dom_pair"/>
</dbReference>
<comment type="caution">
    <text evidence="4">The sequence shown here is derived from an EMBL/GenBank/DDBJ whole genome shotgun (WGS) entry which is preliminary data.</text>
</comment>
<dbReference type="Proteomes" id="UP000822476">
    <property type="component" value="Unassembled WGS sequence"/>
</dbReference>
<evidence type="ECO:0000313" key="5">
    <source>
        <dbReference type="Proteomes" id="UP000822476"/>
    </source>
</evidence>
<reference evidence="4" key="1">
    <citation type="submission" date="2019-07" db="EMBL/GenBank/DDBJ databases">
        <title>Annotation for the trematode Paragonimus miyazaki's.</title>
        <authorList>
            <person name="Choi Y.-J."/>
        </authorList>
    </citation>
    <scope>NUCLEOTIDE SEQUENCE</scope>
    <source>
        <strain evidence="4">Japan</strain>
    </source>
</reference>
<evidence type="ECO:0000256" key="1">
    <source>
        <dbReference type="ARBA" id="ARBA00022837"/>
    </source>
</evidence>
<evidence type="ECO:0000256" key="2">
    <source>
        <dbReference type="SAM" id="MobiDB-lite"/>
    </source>
</evidence>
<evidence type="ECO:0000313" key="4">
    <source>
        <dbReference type="EMBL" id="KAF7258626.1"/>
    </source>
</evidence>
<evidence type="ECO:0000259" key="3">
    <source>
        <dbReference type="PROSITE" id="PS50222"/>
    </source>
</evidence>
<sequence length="137" mass="15645">MATRRLSMTPGEALRTEGPEGRREEALHADNYLQQFFDSQTRRFRNVTASQFTDVWNHFDKDGNGVIDGDELQMFLCKLVECIVPSEVSKVSAHYKTIISAVNSNKSCGAQYFLVLCITNNCKTLPLIHSNNRLWMR</sequence>
<protein>
    <recommendedName>
        <fullName evidence="3">EF-hand domain-containing protein</fullName>
    </recommendedName>
</protein>
<dbReference type="OrthoDB" id="428774at2759"/>
<proteinExistence type="predicted"/>
<feature type="region of interest" description="Disordered" evidence="2">
    <location>
        <begin position="1"/>
        <end position="22"/>
    </location>
</feature>
<dbReference type="PROSITE" id="PS00018">
    <property type="entry name" value="EF_HAND_1"/>
    <property type="match status" value="1"/>
</dbReference>
<dbReference type="Pfam" id="PF00036">
    <property type="entry name" value="EF-hand_1"/>
    <property type="match status" value="1"/>
</dbReference>
<dbReference type="InterPro" id="IPR018247">
    <property type="entry name" value="EF_Hand_1_Ca_BS"/>
</dbReference>
<keyword evidence="5" id="KW-1185">Reference proteome</keyword>
<dbReference type="EMBL" id="JTDE01001616">
    <property type="protein sequence ID" value="KAF7258626.1"/>
    <property type="molecule type" value="Genomic_DNA"/>
</dbReference>
<dbReference type="Gene3D" id="1.10.238.10">
    <property type="entry name" value="EF-hand"/>
    <property type="match status" value="1"/>
</dbReference>
<dbReference type="InterPro" id="IPR002048">
    <property type="entry name" value="EF_hand_dom"/>
</dbReference>
<feature type="domain" description="EF-hand" evidence="3">
    <location>
        <begin position="47"/>
        <end position="82"/>
    </location>
</feature>
<name>A0A8S9YZB5_9TREM</name>
<dbReference type="AlphaFoldDB" id="A0A8S9YZB5"/>
<gene>
    <name evidence="4" type="ORF">EG68_04354</name>
</gene>
<dbReference type="PROSITE" id="PS50222">
    <property type="entry name" value="EF_HAND_2"/>
    <property type="match status" value="1"/>
</dbReference>
<dbReference type="SMART" id="SM00054">
    <property type="entry name" value="EFh"/>
    <property type="match status" value="1"/>
</dbReference>
<dbReference type="GO" id="GO:0005509">
    <property type="term" value="F:calcium ion binding"/>
    <property type="evidence" value="ECO:0007669"/>
    <property type="project" value="InterPro"/>
</dbReference>
<organism evidence="4 5">
    <name type="scientific">Paragonimus skrjabini miyazakii</name>
    <dbReference type="NCBI Taxonomy" id="59628"/>
    <lineage>
        <taxon>Eukaryota</taxon>
        <taxon>Metazoa</taxon>
        <taxon>Spiralia</taxon>
        <taxon>Lophotrochozoa</taxon>
        <taxon>Platyhelminthes</taxon>
        <taxon>Trematoda</taxon>
        <taxon>Digenea</taxon>
        <taxon>Plagiorchiida</taxon>
        <taxon>Troglotremata</taxon>
        <taxon>Troglotrematidae</taxon>
        <taxon>Paragonimus</taxon>
    </lineage>
</organism>
<accession>A0A8S9YZB5</accession>